<evidence type="ECO:0000313" key="2">
    <source>
        <dbReference type="Proteomes" id="UP001374535"/>
    </source>
</evidence>
<protein>
    <submittedName>
        <fullName evidence="1">Uncharacterized protein</fullName>
    </submittedName>
</protein>
<dbReference type="EMBL" id="CP144692">
    <property type="protein sequence ID" value="WVY99027.1"/>
    <property type="molecule type" value="Genomic_DNA"/>
</dbReference>
<gene>
    <name evidence="1" type="ORF">V8G54_031178</name>
</gene>
<proteinExistence type="predicted"/>
<sequence length="150" mass="16939">MKEKGLRRMTQEEGRKGHLLSRLGLVLNVRRKCIFPFIRFQSLLPSSPSSLGFVVPLFFINEKRIVDGDNELGRKDEEAGFRGKRLQIFIMNVDLGRIMHLRWPLLPCKAIANGFHPTTHKVSPLPRNRPSVIAPTLGPSTTLSTCVNPL</sequence>
<dbReference type="Proteomes" id="UP001374535">
    <property type="component" value="Chromosome 9"/>
</dbReference>
<name>A0AAQ3RN20_VIGMU</name>
<reference evidence="1 2" key="1">
    <citation type="journal article" date="2023" name="Life. Sci Alliance">
        <title>Evolutionary insights into 3D genome organization and epigenetic landscape of Vigna mungo.</title>
        <authorList>
            <person name="Junaid A."/>
            <person name="Singh B."/>
            <person name="Bhatia S."/>
        </authorList>
    </citation>
    <scope>NUCLEOTIDE SEQUENCE [LARGE SCALE GENOMIC DNA]</scope>
    <source>
        <strain evidence="1">Urdbean</strain>
    </source>
</reference>
<keyword evidence="2" id="KW-1185">Reference proteome</keyword>
<accession>A0AAQ3RN20</accession>
<dbReference type="AlphaFoldDB" id="A0AAQ3RN20"/>
<organism evidence="1 2">
    <name type="scientific">Vigna mungo</name>
    <name type="common">Black gram</name>
    <name type="synonym">Phaseolus mungo</name>
    <dbReference type="NCBI Taxonomy" id="3915"/>
    <lineage>
        <taxon>Eukaryota</taxon>
        <taxon>Viridiplantae</taxon>
        <taxon>Streptophyta</taxon>
        <taxon>Embryophyta</taxon>
        <taxon>Tracheophyta</taxon>
        <taxon>Spermatophyta</taxon>
        <taxon>Magnoliopsida</taxon>
        <taxon>eudicotyledons</taxon>
        <taxon>Gunneridae</taxon>
        <taxon>Pentapetalae</taxon>
        <taxon>rosids</taxon>
        <taxon>fabids</taxon>
        <taxon>Fabales</taxon>
        <taxon>Fabaceae</taxon>
        <taxon>Papilionoideae</taxon>
        <taxon>50 kb inversion clade</taxon>
        <taxon>NPAAA clade</taxon>
        <taxon>indigoferoid/millettioid clade</taxon>
        <taxon>Phaseoleae</taxon>
        <taxon>Vigna</taxon>
    </lineage>
</organism>
<evidence type="ECO:0000313" key="1">
    <source>
        <dbReference type="EMBL" id="WVY99027.1"/>
    </source>
</evidence>